<keyword evidence="1" id="KW-0472">Membrane</keyword>
<sequence length="49" mass="5451">MNRTEFANLSFFWGCWTFFEAAWIGVLWQSRSRVPGCTGFPVCGACGGV</sequence>
<dbReference type="RefSeq" id="WP_252429051.1">
    <property type="nucleotide sequence ID" value="NZ_JAMWMR010000061.1"/>
</dbReference>
<name>A0ABT0ZMZ4_9ACTN</name>
<accession>A0ABT0ZMZ4</accession>
<dbReference type="EMBL" id="JAMWMR010000061">
    <property type="protein sequence ID" value="MCN9244964.1"/>
    <property type="molecule type" value="Genomic_DNA"/>
</dbReference>
<reference evidence="2 3" key="1">
    <citation type="submission" date="2022-05" db="EMBL/GenBank/DDBJ databases">
        <title>Streptomyces sp. nov. RY43-2 isolated from soil of a peat swamp forest.</title>
        <authorList>
            <person name="Kanchanasin P."/>
            <person name="Tanasupawat S."/>
            <person name="Phongsopitanun W."/>
        </authorList>
    </citation>
    <scope>NUCLEOTIDE SEQUENCE [LARGE SCALE GENOMIC DNA]</scope>
    <source>
        <strain evidence="2 3">RY43-2</strain>
    </source>
</reference>
<protein>
    <submittedName>
        <fullName evidence="2">Uncharacterized protein</fullName>
    </submittedName>
</protein>
<evidence type="ECO:0000256" key="1">
    <source>
        <dbReference type="SAM" id="Phobius"/>
    </source>
</evidence>
<keyword evidence="1" id="KW-0812">Transmembrane</keyword>
<dbReference type="Proteomes" id="UP001523219">
    <property type="component" value="Unassembled WGS sequence"/>
</dbReference>
<keyword evidence="3" id="KW-1185">Reference proteome</keyword>
<gene>
    <name evidence="2" type="ORF">NGF19_29980</name>
</gene>
<proteinExistence type="predicted"/>
<evidence type="ECO:0000313" key="3">
    <source>
        <dbReference type="Proteomes" id="UP001523219"/>
    </source>
</evidence>
<organism evidence="2 3">
    <name type="scientific">Streptomyces macrolidinus</name>
    <dbReference type="NCBI Taxonomy" id="2952607"/>
    <lineage>
        <taxon>Bacteria</taxon>
        <taxon>Bacillati</taxon>
        <taxon>Actinomycetota</taxon>
        <taxon>Actinomycetes</taxon>
        <taxon>Kitasatosporales</taxon>
        <taxon>Streptomycetaceae</taxon>
        <taxon>Streptomyces</taxon>
    </lineage>
</organism>
<comment type="caution">
    <text evidence="2">The sequence shown here is derived from an EMBL/GenBank/DDBJ whole genome shotgun (WGS) entry which is preliminary data.</text>
</comment>
<feature type="transmembrane region" description="Helical" evidence="1">
    <location>
        <begin position="6"/>
        <end position="28"/>
    </location>
</feature>
<keyword evidence="1" id="KW-1133">Transmembrane helix</keyword>
<evidence type="ECO:0000313" key="2">
    <source>
        <dbReference type="EMBL" id="MCN9244964.1"/>
    </source>
</evidence>